<dbReference type="PANTHER" id="PTHR33420:SF31">
    <property type="entry name" value="TYPE 1 FIMBRIN D-MANNOSE SPECIFIC ADHESIN"/>
    <property type="match status" value="1"/>
</dbReference>
<evidence type="ECO:0000259" key="5">
    <source>
        <dbReference type="Pfam" id="PF00419"/>
    </source>
</evidence>
<dbReference type="GeneID" id="6802406"/>
<dbReference type="InterPro" id="IPR050263">
    <property type="entry name" value="Bact_Fimbrial_Adh_Pro"/>
</dbReference>
<gene>
    <name evidence="6" type="primary">pmfE</name>
    <name evidence="6" type="ORF">NCTC10975_01623</name>
</gene>
<evidence type="ECO:0000256" key="1">
    <source>
        <dbReference type="ARBA" id="ARBA00004561"/>
    </source>
</evidence>
<dbReference type="InterPro" id="IPR036937">
    <property type="entry name" value="Adhesion_dom_fimbrial_sf"/>
</dbReference>
<dbReference type="GO" id="GO:0009289">
    <property type="term" value="C:pilus"/>
    <property type="evidence" value="ECO:0007669"/>
    <property type="project" value="UniProtKB-SubCell"/>
</dbReference>
<proteinExistence type="predicted"/>
<reference evidence="6 7" key="1">
    <citation type="submission" date="2018-06" db="EMBL/GenBank/DDBJ databases">
        <authorList>
            <consortium name="Pathogen Informatics"/>
            <person name="Doyle S."/>
        </authorList>
    </citation>
    <scope>NUCLEOTIDE SEQUENCE [LARGE SCALE GENOMIC DNA]</scope>
    <source>
        <strain evidence="6 7">NCTC10975</strain>
    </source>
</reference>
<dbReference type="SMR" id="A0A2X2C6T2"/>
<keyword evidence="2" id="KW-0732">Signal</keyword>
<dbReference type="SUPFAM" id="SSF49401">
    <property type="entry name" value="Bacterial adhesins"/>
    <property type="match status" value="1"/>
</dbReference>
<evidence type="ECO:0000256" key="4">
    <source>
        <dbReference type="SAM" id="Phobius"/>
    </source>
</evidence>
<dbReference type="EMBL" id="UAUE01000010">
    <property type="protein sequence ID" value="SPY95925.1"/>
    <property type="molecule type" value="Genomic_DNA"/>
</dbReference>
<dbReference type="OMA" id="DMKVEIW"/>
<evidence type="ECO:0000313" key="6">
    <source>
        <dbReference type="EMBL" id="SPY95925.1"/>
    </source>
</evidence>
<accession>A0A2X2C6T2</accession>
<dbReference type="Gene3D" id="2.60.40.1090">
    <property type="entry name" value="Fimbrial-type adhesion domain"/>
    <property type="match status" value="1"/>
</dbReference>
<evidence type="ECO:0000256" key="2">
    <source>
        <dbReference type="ARBA" id="ARBA00022729"/>
    </source>
</evidence>
<organism evidence="6 7">
    <name type="scientific">Proteus mirabilis</name>
    <dbReference type="NCBI Taxonomy" id="584"/>
    <lineage>
        <taxon>Bacteria</taxon>
        <taxon>Pseudomonadati</taxon>
        <taxon>Pseudomonadota</taxon>
        <taxon>Gammaproteobacteria</taxon>
        <taxon>Enterobacterales</taxon>
        <taxon>Morganellaceae</taxon>
        <taxon>Proteus</taxon>
    </lineage>
</organism>
<dbReference type="InterPro" id="IPR008966">
    <property type="entry name" value="Adhesion_dom_sf"/>
</dbReference>
<dbReference type="Proteomes" id="UP000251485">
    <property type="component" value="Unassembled WGS sequence"/>
</dbReference>
<keyword evidence="4" id="KW-0812">Transmembrane</keyword>
<dbReference type="RefSeq" id="WP_004248451.1">
    <property type="nucleotide sequence ID" value="NZ_ABFCQN020000001.1"/>
</dbReference>
<dbReference type="AlphaFoldDB" id="A0A2X2C6T2"/>
<dbReference type="Pfam" id="PF00419">
    <property type="entry name" value="Fimbrial"/>
    <property type="match status" value="1"/>
</dbReference>
<feature type="transmembrane region" description="Helical" evidence="4">
    <location>
        <begin position="12"/>
        <end position="32"/>
    </location>
</feature>
<keyword evidence="4" id="KW-1133">Transmembrane helix</keyword>
<evidence type="ECO:0000313" key="7">
    <source>
        <dbReference type="Proteomes" id="UP000251485"/>
    </source>
</evidence>
<feature type="domain" description="Fimbrial-type adhesion" evidence="5">
    <location>
        <begin position="210"/>
        <end position="355"/>
    </location>
</feature>
<sequence>MILNKKNIHSKSVMLFCAGIVSLMPLHAIAYLQGEVRTNGGPNIFYAVLDHTTFPNNKAGELATVNFSLPDRYDGTVYCPNSRIYDRALTYFKATTDLPPVGNNFYQLNEYVDIKINFEIWGPNPLPTVPFSDIPNNRNNQQGCRVPSSPKPHISSGSSGQLTFRLRKPIINGVSLNGQSLAQMYAMVSHSGAPKTYGSEPISKLVITSGIITTKDKCIFNNGSPITFDFGNVGNTSDYLNGQNYKITRNIPIKCEGGSFTDPNSRIMFKVQTGSSGIASFDSNYLGTTGSVDRSNLGIVLRDKSGTIIPPNQYFSVGKLNNFNGNWEVSAAPIAKAGSKITEGEFSAHATLIAEFM</sequence>
<dbReference type="PANTHER" id="PTHR33420">
    <property type="entry name" value="FIMBRIAL SUBUNIT ELFA-RELATED"/>
    <property type="match status" value="1"/>
</dbReference>
<dbReference type="GO" id="GO:0043709">
    <property type="term" value="P:cell adhesion involved in single-species biofilm formation"/>
    <property type="evidence" value="ECO:0007669"/>
    <property type="project" value="TreeGrafter"/>
</dbReference>
<dbReference type="InterPro" id="IPR000259">
    <property type="entry name" value="Adhesion_dom_fimbrial"/>
</dbReference>
<keyword evidence="4" id="KW-0472">Membrane</keyword>
<name>A0A2X2C6T2_PROMI</name>
<protein>
    <submittedName>
        <fullName evidence="6">Minor fimbrial subunit</fullName>
    </submittedName>
</protein>
<evidence type="ECO:0000256" key="3">
    <source>
        <dbReference type="ARBA" id="ARBA00023263"/>
    </source>
</evidence>
<dbReference type="DNASU" id="6802406"/>
<comment type="subcellular location">
    <subcellularLocation>
        <location evidence="1">Fimbrium</location>
    </subcellularLocation>
</comment>
<keyword evidence="3" id="KW-0281">Fimbrium</keyword>